<dbReference type="SMR" id="A0A0W0D2W5"/>
<keyword evidence="5" id="KW-0238">DNA-binding</keyword>
<protein>
    <recommendedName>
        <fullName evidence="3">DNA polymerase epsilon subunit B</fullName>
    </recommendedName>
    <alternativeName>
        <fullName evidence="7">DNA polymerase II subunit 2</fullName>
    </alternativeName>
</protein>
<evidence type="ECO:0000256" key="5">
    <source>
        <dbReference type="ARBA" id="ARBA00023125"/>
    </source>
</evidence>
<name>A0A0W0D2W5_CANGB</name>
<proteinExistence type="inferred from homology"/>
<evidence type="ECO:0000256" key="1">
    <source>
        <dbReference type="ARBA" id="ARBA00004123"/>
    </source>
</evidence>
<dbReference type="VEuPathDB" id="FungiDB:CAGL0G09801g"/>
<accession>A0A0W0D2W5</accession>
<dbReference type="VEuPathDB" id="FungiDB:GVI51_G09647"/>
<keyword evidence="6" id="KW-0539">Nucleus</keyword>
<evidence type="ECO:0000256" key="2">
    <source>
        <dbReference type="ARBA" id="ARBA00009560"/>
    </source>
</evidence>
<dbReference type="VEuPathDB" id="FungiDB:GW608_G09515"/>
<dbReference type="GO" id="GO:0003690">
    <property type="term" value="F:double-stranded DNA binding"/>
    <property type="evidence" value="ECO:0007669"/>
    <property type="project" value="EnsemblFungi"/>
</dbReference>
<dbReference type="GO" id="GO:0003887">
    <property type="term" value="F:DNA-directed DNA polymerase activity"/>
    <property type="evidence" value="ECO:0007669"/>
    <property type="project" value="EnsemblFungi"/>
</dbReference>
<evidence type="ECO:0000256" key="4">
    <source>
        <dbReference type="ARBA" id="ARBA00022705"/>
    </source>
</evidence>
<dbReference type="GO" id="GO:0008622">
    <property type="term" value="C:epsilon DNA polymerase complex"/>
    <property type="evidence" value="ECO:0007669"/>
    <property type="project" value="EnsemblFungi"/>
</dbReference>
<evidence type="ECO:0000259" key="9">
    <source>
        <dbReference type="Pfam" id="PF04042"/>
    </source>
</evidence>
<gene>
    <name evidence="10" type="ORF">AO440_001886</name>
</gene>
<comment type="caution">
    <text evidence="10">The sequence shown here is derived from an EMBL/GenBank/DDBJ whole genome shotgun (WGS) entry which is preliminary data.</text>
</comment>
<dbReference type="GO" id="GO:0045005">
    <property type="term" value="P:DNA-templated DNA replication maintenance of fidelity"/>
    <property type="evidence" value="ECO:0007669"/>
    <property type="project" value="EnsemblFungi"/>
</dbReference>
<feature type="domain" description="DNA polymerase alpha/delta/epsilon subunit B" evidence="9">
    <location>
        <begin position="426"/>
        <end position="675"/>
    </location>
</feature>
<comment type="similarity">
    <text evidence="2">Belongs to the DNA polymerase epsilon subunit B family.</text>
</comment>
<dbReference type="GO" id="GO:0043596">
    <property type="term" value="C:nuclear replication fork"/>
    <property type="evidence" value="ECO:0007669"/>
    <property type="project" value="EnsemblFungi"/>
</dbReference>
<dbReference type="EMBL" id="LLZZ01000110">
    <property type="protein sequence ID" value="KTB06167.1"/>
    <property type="molecule type" value="Genomic_DNA"/>
</dbReference>
<evidence type="ECO:0000256" key="6">
    <source>
        <dbReference type="ARBA" id="ARBA00023242"/>
    </source>
</evidence>
<evidence type="ECO:0000256" key="7">
    <source>
        <dbReference type="ARBA" id="ARBA00032930"/>
    </source>
</evidence>
<evidence type="ECO:0000256" key="3">
    <source>
        <dbReference type="ARBA" id="ARBA00016011"/>
    </source>
</evidence>
<dbReference type="Proteomes" id="UP000054886">
    <property type="component" value="Unassembled WGS sequence"/>
</dbReference>
<feature type="region of interest" description="Disordered" evidence="8">
    <location>
        <begin position="107"/>
        <end position="147"/>
    </location>
</feature>
<dbReference type="VEuPathDB" id="FungiDB:GWK60_G09515"/>
<dbReference type="GO" id="GO:0030337">
    <property type="term" value="F:DNA polymerase processivity factor activity"/>
    <property type="evidence" value="ECO:0007669"/>
    <property type="project" value="EnsemblFungi"/>
</dbReference>
<dbReference type="InterPro" id="IPR016266">
    <property type="entry name" value="POLE2"/>
</dbReference>
<organism evidence="10 11">
    <name type="scientific">Candida glabrata</name>
    <name type="common">Yeast</name>
    <name type="synonym">Torulopsis glabrata</name>
    <dbReference type="NCBI Taxonomy" id="5478"/>
    <lineage>
        <taxon>Eukaryota</taxon>
        <taxon>Fungi</taxon>
        <taxon>Dikarya</taxon>
        <taxon>Ascomycota</taxon>
        <taxon>Saccharomycotina</taxon>
        <taxon>Saccharomycetes</taxon>
        <taxon>Saccharomycetales</taxon>
        <taxon>Saccharomycetaceae</taxon>
        <taxon>Nakaseomyces</taxon>
    </lineage>
</organism>
<dbReference type="PANTHER" id="PTHR12708:SF0">
    <property type="entry name" value="DNA POLYMERASE EPSILON SUBUNIT 2"/>
    <property type="match status" value="1"/>
</dbReference>
<reference evidence="10 11" key="1">
    <citation type="submission" date="2015-10" db="EMBL/GenBank/DDBJ databases">
        <title>Draft genomes sequences of Candida glabrata isolates 1A, 1B, 2A, 2B, 3A and 3B.</title>
        <authorList>
            <person name="Haavelsrud O.E."/>
            <person name="Gaustad P."/>
        </authorList>
    </citation>
    <scope>NUCLEOTIDE SEQUENCE [LARGE SCALE GENOMIC DNA]</scope>
    <source>
        <strain evidence="10">910700640</strain>
    </source>
</reference>
<keyword evidence="4" id="KW-0235">DNA replication</keyword>
<dbReference type="Pfam" id="PF04042">
    <property type="entry name" value="DNA_pol_E_B"/>
    <property type="match status" value="1"/>
</dbReference>
<dbReference type="AlphaFoldDB" id="A0A0W0D2W5"/>
<dbReference type="VEuPathDB" id="FungiDB:B1J91_G09801g"/>
<comment type="subcellular location">
    <subcellularLocation>
        <location evidence="1">Nucleus</location>
    </subcellularLocation>
</comment>
<dbReference type="InterPro" id="IPR007185">
    <property type="entry name" value="DNA_pol_a/d/e_bsu"/>
</dbReference>
<dbReference type="GO" id="GO:0042276">
    <property type="term" value="P:error-prone translesion synthesis"/>
    <property type="evidence" value="ECO:0007669"/>
    <property type="project" value="EnsemblFungi"/>
</dbReference>
<dbReference type="PhylomeDB" id="A0A0W0D2W5"/>
<dbReference type="OrthoDB" id="10254730at2759"/>
<evidence type="ECO:0000313" key="10">
    <source>
        <dbReference type="EMBL" id="KTB06167.1"/>
    </source>
</evidence>
<dbReference type="PANTHER" id="PTHR12708">
    <property type="entry name" value="DNA POLYMERASE EPSILON SUBUNIT B"/>
    <property type="match status" value="1"/>
</dbReference>
<evidence type="ECO:0000256" key="8">
    <source>
        <dbReference type="SAM" id="MobiDB-lite"/>
    </source>
</evidence>
<evidence type="ECO:0000313" key="11">
    <source>
        <dbReference type="Proteomes" id="UP000054886"/>
    </source>
</evidence>
<sequence length="719" mass="81472">MFTSGKVLPTKIQPPLLRPMAYRVLSKKYGLSIKSDGLAALSDFIGSTFGMDWKRNPDTIKFLEVFATVWKQQERGLFVDSTGVKDVINELKEREKATLQESQNMASIPPKTKTYNNGGGKTTTIDRFLTKRPSPSDNDEGPLDQSIDDIPVSQATQIDEEELPMAQEISDQISSPARDQTPEEEFDNRILNWRDYFRIINTTDQKKFSYNPVKRQIFYQPPKDQLKSVLKIPNAQAKTDLFRTRYFLTRDRLLRNESFQSSHDTFNPLSSMIQLKNNINNNNQDDTPTGLSITQIKNLLGRDGQNFLILGVLKMNPKGQWSLEDASGSIDIDISQTLPSPGLFYIPGAIVLAEGIYYTVGHTFAVTSMTFPPGERRDKTLDHIGNLDLLGIHGTEKSSYIPRLDNEIKIRLHLLEQDLTHQKFVLLGGDLFLDDQHVMDGLKKVFTKLDQEAPTVIVLFGSFSSFPVHAAMSSKNISSTTEYKNNFDSLAEMLSQFENIINHTHVVLIPGPHDPWVSLCSLGANGSLPQSSIPTHFSKRMNKICKNITWASNPTRIAYLSQEIVLFRDNFLELCKRHQILFPVVESKRAEDLAELEEQMANNSIDDTTILVDRIISEKQQLPAKVLESRKVVKTLLDQGHLSPFVDSIRPISWDMDHTLTLYPIPSTLILADMSSAAYDLTYNGCKTINPGKFIHKRQARYIQFQPYLKSVSQEEVFF</sequence>
<dbReference type="GO" id="GO:0003697">
    <property type="term" value="F:single-stranded DNA binding"/>
    <property type="evidence" value="ECO:0007669"/>
    <property type="project" value="EnsemblFungi"/>
</dbReference>
<dbReference type="GO" id="GO:0005737">
    <property type="term" value="C:cytoplasm"/>
    <property type="evidence" value="ECO:0007669"/>
    <property type="project" value="EnsemblFungi"/>
</dbReference>